<evidence type="ECO:0000313" key="3">
    <source>
        <dbReference type="Proteomes" id="UP000476176"/>
    </source>
</evidence>
<evidence type="ECO:0008006" key="4">
    <source>
        <dbReference type="Google" id="ProtNLM"/>
    </source>
</evidence>
<organism evidence="2 3">
    <name type="scientific">Phytophthora fragariae</name>
    <dbReference type="NCBI Taxonomy" id="53985"/>
    <lineage>
        <taxon>Eukaryota</taxon>
        <taxon>Sar</taxon>
        <taxon>Stramenopiles</taxon>
        <taxon>Oomycota</taxon>
        <taxon>Peronosporomycetes</taxon>
        <taxon>Peronosporales</taxon>
        <taxon>Peronosporaceae</taxon>
        <taxon>Phytophthora</taxon>
    </lineage>
</organism>
<feature type="chain" id="PRO_5026287414" description="Secreted protein" evidence="1">
    <location>
        <begin position="20"/>
        <end position="88"/>
    </location>
</feature>
<name>A0A6G0PJX0_9STRA</name>
<reference evidence="2 3" key="1">
    <citation type="submission" date="2018-09" db="EMBL/GenBank/DDBJ databases">
        <title>Genomic investigation of the strawberry pathogen Phytophthora fragariae indicates pathogenicity is determined by transcriptional variation in three key races.</title>
        <authorList>
            <person name="Adams T.M."/>
            <person name="Armitage A.D."/>
            <person name="Sobczyk M.K."/>
            <person name="Bates H.J."/>
            <person name="Dunwell J.M."/>
            <person name="Nellist C.F."/>
            <person name="Harrison R.J."/>
        </authorList>
    </citation>
    <scope>NUCLEOTIDE SEQUENCE [LARGE SCALE GENOMIC DNA]</scope>
    <source>
        <strain evidence="2 3">BC-23</strain>
    </source>
</reference>
<keyword evidence="1" id="KW-0732">Signal</keyword>
<proteinExistence type="predicted"/>
<dbReference type="AlphaFoldDB" id="A0A6G0PJX0"/>
<evidence type="ECO:0000313" key="2">
    <source>
        <dbReference type="EMBL" id="KAE9247906.1"/>
    </source>
</evidence>
<comment type="caution">
    <text evidence="2">The sequence shown here is derived from an EMBL/GenBank/DDBJ whole genome shotgun (WGS) entry which is preliminary data.</text>
</comment>
<accession>A0A6G0PJX0</accession>
<evidence type="ECO:0000256" key="1">
    <source>
        <dbReference type="SAM" id="SignalP"/>
    </source>
</evidence>
<gene>
    <name evidence="2" type="ORF">PF004_g4115</name>
</gene>
<dbReference type="EMBL" id="QXGC01000138">
    <property type="protein sequence ID" value="KAE9247906.1"/>
    <property type="molecule type" value="Genomic_DNA"/>
</dbReference>
<sequence length="88" mass="9607">MCASLATTAFFCIISAYQALKNCSWAGVNLFPRGHMSWCSGGRRWITGSSCSTRPSLRIWTCLVPDCCCSDRVGIARPLAIRCVLFPG</sequence>
<feature type="signal peptide" evidence="1">
    <location>
        <begin position="1"/>
        <end position="19"/>
    </location>
</feature>
<dbReference type="Proteomes" id="UP000476176">
    <property type="component" value="Unassembled WGS sequence"/>
</dbReference>
<protein>
    <recommendedName>
        <fullName evidence="4">Secreted protein</fullName>
    </recommendedName>
</protein>